<dbReference type="GO" id="GO:0031314">
    <property type="term" value="C:extrinsic component of mitochondrial inner membrane"/>
    <property type="evidence" value="ECO:0007669"/>
    <property type="project" value="EnsemblFungi"/>
</dbReference>
<dbReference type="GeneID" id="28938586"/>
<dbReference type="SUPFAM" id="SSF56784">
    <property type="entry name" value="HAD-like"/>
    <property type="match status" value="1"/>
</dbReference>
<dbReference type="InterPro" id="IPR006549">
    <property type="entry name" value="HAD-SF_hydro_IIIA"/>
</dbReference>
<dbReference type="VEuPathDB" id="FungiDB:T551_00064"/>
<keyword evidence="2" id="KW-1185">Reference proteome</keyword>
<dbReference type="eggNOG" id="KOG2961">
    <property type="taxonomic scope" value="Eukaryota"/>
</dbReference>
<dbReference type="Proteomes" id="UP000053447">
    <property type="component" value="Unassembled WGS sequence"/>
</dbReference>
<dbReference type="AlphaFoldDB" id="A0A0W4ZW41"/>
<dbReference type="PANTHER" id="PTHR19288:SF25">
    <property type="entry name" value="PHOSPHATIDYLGLYCEROPHOSPHATASE GEP4, MITOCHONDRIAL"/>
    <property type="match status" value="1"/>
</dbReference>
<gene>
    <name evidence="1" type="ORF">T551_00064</name>
</gene>
<dbReference type="Pfam" id="PF09419">
    <property type="entry name" value="PGP_phosphatase"/>
    <property type="match status" value="1"/>
</dbReference>
<dbReference type="EMBL" id="LFWA01000001">
    <property type="protein sequence ID" value="KTW32579.1"/>
    <property type="molecule type" value="Genomic_DNA"/>
</dbReference>
<proteinExistence type="predicted"/>
<dbReference type="STRING" id="1408657.A0A0W4ZW41"/>
<dbReference type="InterPro" id="IPR036412">
    <property type="entry name" value="HAD-like_sf"/>
</dbReference>
<name>A0A0W4ZW41_PNEJ7</name>
<reference evidence="2" key="1">
    <citation type="journal article" date="2016" name="Nat. Commun.">
        <title>Genome analysis of three Pneumocystis species reveals adaptation mechanisms to life exclusively in mammalian hosts.</title>
        <authorList>
            <person name="Ma L."/>
            <person name="Chen Z."/>
            <person name="Huang D.W."/>
            <person name="Kutty G."/>
            <person name="Ishihara M."/>
            <person name="Wang H."/>
            <person name="Abouelleil A."/>
            <person name="Bishop L."/>
            <person name="Davey E."/>
            <person name="Deng R."/>
            <person name="Deng X."/>
            <person name="Fan L."/>
            <person name="Fantoni G."/>
            <person name="Fitzgerald M."/>
            <person name="Gogineni E."/>
            <person name="Goldberg J.M."/>
            <person name="Handley G."/>
            <person name="Hu X."/>
            <person name="Huber C."/>
            <person name="Jiao X."/>
            <person name="Jones K."/>
            <person name="Levin J.Z."/>
            <person name="Liu Y."/>
            <person name="Macdonald P."/>
            <person name="Melnikov A."/>
            <person name="Raley C."/>
            <person name="Sassi M."/>
            <person name="Sherman B.T."/>
            <person name="Song X."/>
            <person name="Sykes S."/>
            <person name="Tran B."/>
            <person name="Walsh L."/>
            <person name="Xia Y."/>
            <person name="Yang J."/>
            <person name="Young S."/>
            <person name="Zeng Q."/>
            <person name="Zheng X."/>
            <person name="Stephens R."/>
            <person name="Nusbaum C."/>
            <person name="Birren B.W."/>
            <person name="Azadi P."/>
            <person name="Lempicki R.A."/>
            <person name="Cuomo C.A."/>
            <person name="Kovacs J.A."/>
        </authorList>
    </citation>
    <scope>NUCLEOTIDE SEQUENCE [LARGE SCALE GENOMIC DNA]</scope>
    <source>
        <strain evidence="2">RU7</strain>
    </source>
</reference>
<dbReference type="InterPro" id="IPR010021">
    <property type="entry name" value="PGPP1/Gep4"/>
</dbReference>
<dbReference type="NCBIfam" id="TIGR01668">
    <property type="entry name" value="YqeG_hyp_ppase"/>
    <property type="match status" value="1"/>
</dbReference>
<dbReference type="GO" id="GO:0008962">
    <property type="term" value="F:phosphatidylglycerophosphatase activity"/>
    <property type="evidence" value="ECO:0007669"/>
    <property type="project" value="EnsemblFungi"/>
</dbReference>
<dbReference type="PANTHER" id="PTHR19288">
    <property type="entry name" value="4-NITROPHENYLPHOSPHATASE-RELATED"/>
    <property type="match status" value="1"/>
</dbReference>
<organism evidence="1 2">
    <name type="scientific">Pneumocystis jirovecii (strain RU7)</name>
    <name type="common">Human pneumocystis pneumonia agent</name>
    <dbReference type="NCBI Taxonomy" id="1408657"/>
    <lineage>
        <taxon>Eukaryota</taxon>
        <taxon>Fungi</taxon>
        <taxon>Dikarya</taxon>
        <taxon>Ascomycota</taxon>
        <taxon>Taphrinomycotina</taxon>
        <taxon>Pneumocystomycetes</taxon>
        <taxon>Pneumocystaceae</taxon>
        <taxon>Pneumocystis</taxon>
    </lineage>
</organism>
<accession>A0A0W4ZW41</accession>
<evidence type="ECO:0000313" key="1">
    <source>
        <dbReference type="EMBL" id="KTW32579.1"/>
    </source>
</evidence>
<dbReference type="InterPro" id="IPR027706">
    <property type="entry name" value="PGP_Pase"/>
</dbReference>
<dbReference type="RefSeq" id="XP_018231271.1">
    <property type="nucleotide sequence ID" value="XM_018372331.1"/>
</dbReference>
<dbReference type="Gene3D" id="3.40.50.1000">
    <property type="entry name" value="HAD superfamily/HAD-like"/>
    <property type="match status" value="1"/>
</dbReference>
<dbReference type="OrthoDB" id="198652at2759"/>
<evidence type="ECO:0000313" key="2">
    <source>
        <dbReference type="Proteomes" id="UP000053447"/>
    </source>
</evidence>
<protein>
    <submittedName>
        <fullName evidence="1">HAD phosphatase, family IIIA</fullName>
    </submittedName>
</protein>
<comment type="caution">
    <text evidence="1">The sequence shown here is derived from an EMBL/GenBank/DDBJ whole genome shotgun (WGS) entry which is preliminary data.</text>
</comment>
<sequence>MNIGAILPSICALFRPSLLIPHITVGTFADIPDHLSSSLKNSIKSPHFHLDVDIRAIVIDKDNCISIPKKLELYDAYKEKWEQLRKEFKGNKLLIVSNSSGISDGPYFHEANILEERLKIPVLRHKKKKPMCFSEVIEYLKANTDVTSPSHVLVIGDRLFTDVLMGNKMGAWTIWIRTGIVKNTQFGSLERALYTILKKSSISPCLPRI</sequence>
<dbReference type="GO" id="GO:0032049">
    <property type="term" value="P:cardiolipin biosynthetic process"/>
    <property type="evidence" value="ECO:0007669"/>
    <property type="project" value="EnsemblFungi"/>
</dbReference>
<dbReference type="GO" id="GO:0005759">
    <property type="term" value="C:mitochondrial matrix"/>
    <property type="evidence" value="ECO:0007669"/>
    <property type="project" value="EnsemblFungi"/>
</dbReference>
<dbReference type="InterPro" id="IPR023214">
    <property type="entry name" value="HAD_sf"/>
</dbReference>
<dbReference type="NCBIfam" id="TIGR01662">
    <property type="entry name" value="HAD-SF-IIIA"/>
    <property type="match status" value="1"/>
</dbReference>